<keyword evidence="2" id="KW-0238">DNA-binding</keyword>
<evidence type="ECO:0000313" key="2">
    <source>
        <dbReference type="EMBL" id="PHT27471.1"/>
    </source>
</evidence>
<organism evidence="2 3">
    <name type="scientific">Capsicum baccatum</name>
    <name type="common">Peruvian pepper</name>
    <dbReference type="NCBI Taxonomy" id="33114"/>
    <lineage>
        <taxon>Eukaryota</taxon>
        <taxon>Viridiplantae</taxon>
        <taxon>Streptophyta</taxon>
        <taxon>Embryophyta</taxon>
        <taxon>Tracheophyta</taxon>
        <taxon>Spermatophyta</taxon>
        <taxon>Magnoliopsida</taxon>
        <taxon>eudicotyledons</taxon>
        <taxon>Gunneridae</taxon>
        <taxon>Pentapetalae</taxon>
        <taxon>asterids</taxon>
        <taxon>lamiids</taxon>
        <taxon>Solanales</taxon>
        <taxon>Solanaceae</taxon>
        <taxon>Solanoideae</taxon>
        <taxon>Capsiceae</taxon>
        <taxon>Capsicum</taxon>
    </lineage>
</organism>
<dbReference type="Proteomes" id="UP000224567">
    <property type="component" value="Unassembled WGS sequence"/>
</dbReference>
<dbReference type="AlphaFoldDB" id="A0A2G2V3A5"/>
<accession>A0A2G2V3A5</accession>
<protein>
    <submittedName>
        <fullName evidence="2">Zinc-finger homeodomain protein 3</fullName>
    </submittedName>
</protein>
<name>A0A2G2V3A5_CAPBA</name>
<dbReference type="GO" id="GO:0008270">
    <property type="term" value="F:zinc ion binding"/>
    <property type="evidence" value="ECO:0007669"/>
    <property type="project" value="UniProtKB-KW"/>
</dbReference>
<keyword evidence="2" id="KW-0862">Zinc</keyword>
<keyword evidence="2" id="KW-0479">Metal-binding</keyword>
<dbReference type="Pfam" id="PF04770">
    <property type="entry name" value="ZF-HD_dimer"/>
    <property type="match status" value="1"/>
</dbReference>
<dbReference type="OrthoDB" id="10555388at2759"/>
<keyword evidence="2" id="KW-0371">Homeobox</keyword>
<comment type="caution">
    <text evidence="2">The sequence shown here is derived from an EMBL/GenBank/DDBJ whole genome shotgun (WGS) entry which is preliminary data.</text>
</comment>
<reference evidence="2 3" key="1">
    <citation type="journal article" date="2017" name="Genome Biol.">
        <title>New reference genome sequences of hot pepper reveal the massive evolution of plant disease-resistance genes by retroduplication.</title>
        <authorList>
            <person name="Kim S."/>
            <person name="Park J."/>
            <person name="Yeom S.I."/>
            <person name="Kim Y.M."/>
            <person name="Seo E."/>
            <person name="Kim K.T."/>
            <person name="Kim M.S."/>
            <person name="Lee J.M."/>
            <person name="Cheong K."/>
            <person name="Shin H.S."/>
            <person name="Kim S.B."/>
            <person name="Han K."/>
            <person name="Lee J."/>
            <person name="Park M."/>
            <person name="Lee H.A."/>
            <person name="Lee H.Y."/>
            <person name="Lee Y."/>
            <person name="Oh S."/>
            <person name="Lee J.H."/>
            <person name="Choi E."/>
            <person name="Choi E."/>
            <person name="Lee S.E."/>
            <person name="Jeon J."/>
            <person name="Kim H."/>
            <person name="Choi G."/>
            <person name="Song H."/>
            <person name="Lee J."/>
            <person name="Lee S.C."/>
            <person name="Kwon J.K."/>
            <person name="Lee H.Y."/>
            <person name="Koo N."/>
            <person name="Hong Y."/>
            <person name="Kim R.W."/>
            <person name="Kang W.H."/>
            <person name="Huh J.H."/>
            <person name="Kang B.C."/>
            <person name="Yang T.J."/>
            <person name="Lee Y.H."/>
            <person name="Bennetzen J.L."/>
            <person name="Choi D."/>
        </authorList>
    </citation>
    <scope>NUCLEOTIDE SEQUENCE [LARGE SCALE GENOMIC DNA]</scope>
    <source>
        <strain evidence="3">cv. PBC81</strain>
    </source>
</reference>
<gene>
    <name evidence="2" type="ORF">CQW23_32924</name>
</gene>
<keyword evidence="2" id="KW-0863">Zinc-finger</keyword>
<dbReference type="InterPro" id="IPR006456">
    <property type="entry name" value="ZF_HD_homeobox_Cys/His_dimer"/>
</dbReference>
<evidence type="ECO:0000313" key="3">
    <source>
        <dbReference type="Proteomes" id="UP000224567"/>
    </source>
</evidence>
<evidence type="ECO:0000259" key="1">
    <source>
        <dbReference type="Pfam" id="PF04770"/>
    </source>
</evidence>
<keyword evidence="3" id="KW-1185">Reference proteome</keyword>
<sequence length="102" mass="11741">MPSGEEGTPEYLKCGACDCHHYCHRKEIDDESQTPDDIVESELLGFDELELDRSSTMNFMATIVCDMTKELIYEPSCSNNMESNLHLWEDKVESEQLKFDVI</sequence>
<dbReference type="STRING" id="33114.A0A2G2V3A5"/>
<feature type="domain" description="ZF-HD dimerization-type" evidence="1">
    <location>
        <begin position="1"/>
        <end position="28"/>
    </location>
</feature>
<proteinExistence type="predicted"/>
<dbReference type="EMBL" id="MLFT02000415">
    <property type="protein sequence ID" value="PHT27471.1"/>
    <property type="molecule type" value="Genomic_DNA"/>
</dbReference>
<reference evidence="3" key="2">
    <citation type="journal article" date="2017" name="J. Anim. Genet.">
        <title>Multiple reference genome sequences of hot pepper reveal the massive evolution of plant disease resistance genes by retroduplication.</title>
        <authorList>
            <person name="Kim S."/>
            <person name="Park J."/>
            <person name="Yeom S.-I."/>
            <person name="Kim Y.-M."/>
            <person name="Seo E."/>
            <person name="Kim K.-T."/>
            <person name="Kim M.-S."/>
            <person name="Lee J.M."/>
            <person name="Cheong K."/>
            <person name="Shin H.-S."/>
            <person name="Kim S.-B."/>
            <person name="Han K."/>
            <person name="Lee J."/>
            <person name="Park M."/>
            <person name="Lee H.-A."/>
            <person name="Lee H.-Y."/>
            <person name="Lee Y."/>
            <person name="Oh S."/>
            <person name="Lee J.H."/>
            <person name="Choi E."/>
            <person name="Choi E."/>
            <person name="Lee S.E."/>
            <person name="Jeon J."/>
            <person name="Kim H."/>
            <person name="Choi G."/>
            <person name="Song H."/>
            <person name="Lee J."/>
            <person name="Lee S.-C."/>
            <person name="Kwon J.-K."/>
            <person name="Lee H.-Y."/>
            <person name="Koo N."/>
            <person name="Hong Y."/>
            <person name="Kim R.W."/>
            <person name="Kang W.-H."/>
            <person name="Huh J.H."/>
            <person name="Kang B.-C."/>
            <person name="Yang T.-J."/>
            <person name="Lee Y.-H."/>
            <person name="Bennetzen J.L."/>
            <person name="Choi D."/>
        </authorList>
    </citation>
    <scope>NUCLEOTIDE SEQUENCE [LARGE SCALE GENOMIC DNA]</scope>
    <source>
        <strain evidence="3">cv. PBC81</strain>
    </source>
</reference>
<dbReference type="GO" id="GO:0003677">
    <property type="term" value="F:DNA binding"/>
    <property type="evidence" value="ECO:0007669"/>
    <property type="project" value="UniProtKB-KW"/>
</dbReference>